<keyword evidence="3 10" id="KW-0813">Transport</keyword>
<dbReference type="GO" id="GO:0015095">
    <property type="term" value="F:magnesium ion transmembrane transporter activity"/>
    <property type="evidence" value="ECO:0007669"/>
    <property type="project" value="TreeGrafter"/>
</dbReference>
<keyword evidence="13" id="KW-1185">Reference proteome</keyword>
<gene>
    <name evidence="12" type="ORF">BZ3500_MVSOF-1268-A1-R1_CHR2-2G04996</name>
</gene>
<keyword evidence="5 10" id="KW-0460">Magnesium</keyword>
<feature type="region of interest" description="Disordered" evidence="11">
    <location>
        <begin position="55"/>
        <end position="101"/>
    </location>
</feature>
<sequence>MQARWMSASRGLLASVSQRSCTCGFSATTTTSTSMVAPASKNYFSSIFLRDNARRSPTSGVMTGPSPRDYYDPPVPRSWTRSSSTVPSYPHRPPPQPHSTPAYEVKTLEKQAAKSSLFSWGRGPSSTAPPHHPSDEDPVGALKEREMEKILLRRRMRRESGKSFSGGGTTSLDVRCTTLDENERIDRAGVVTTTAGEYDKLQLCSRYGIPPRDLRKLDSGVPTVVPTILVRRSAILLTILHLRVVITAKEVTLFDSVGTEDSHLKSVFVWDLEYALKNPSKAGPGTGHHSTLPYEFRALETCLISVTTALDTELDNIRALVQELLQALEEHIDRDNLRLLLQYSRKLADFEKRATLVMQCLDEVLENDDDLAAMYLTEKLRDNSRLSNDHEEVELLLESFSKQCEEIVSEVEILSANVRSTEDIIELILDSNRNSLLGLDLRVSIATLGLTSGALVAGLFGMNLQSRLEEHAYAFPVVTVGAMILAVGVTYLGLKTLRRMRRVGLGWRGAGTGSSLGGFARDRNPHGANEPALRWGDKWASRKRSKFRRT</sequence>
<protein>
    <recommendedName>
        <fullName evidence="10">Magnesium transporter</fullName>
    </recommendedName>
</protein>
<dbReference type="InterPro" id="IPR039204">
    <property type="entry name" value="MRS2-like"/>
</dbReference>
<name>A0A2X0N775_9BASI</name>
<evidence type="ECO:0000256" key="7">
    <source>
        <dbReference type="ARBA" id="ARBA00022989"/>
    </source>
</evidence>
<feature type="transmembrane region" description="Helical" evidence="10">
    <location>
        <begin position="441"/>
        <end position="461"/>
    </location>
</feature>
<dbReference type="GO" id="GO:0045016">
    <property type="term" value="P:mitochondrial magnesium ion transmembrane transport"/>
    <property type="evidence" value="ECO:0007669"/>
    <property type="project" value="TreeGrafter"/>
</dbReference>
<dbReference type="PANTHER" id="PTHR13890:SF0">
    <property type="entry name" value="MAGNESIUM TRANSPORTER MRS2 HOMOLOG, MITOCHONDRIAL"/>
    <property type="match status" value="1"/>
</dbReference>
<keyword evidence="6" id="KW-0809">Transit peptide</keyword>
<keyword evidence="9 10" id="KW-0472">Membrane</keyword>
<evidence type="ECO:0000256" key="9">
    <source>
        <dbReference type="ARBA" id="ARBA00023136"/>
    </source>
</evidence>
<dbReference type="EMBL" id="FMWP01000010">
    <property type="protein sequence ID" value="SCZ87530.1"/>
    <property type="molecule type" value="Genomic_DNA"/>
</dbReference>
<dbReference type="Proteomes" id="UP000249723">
    <property type="component" value="Unassembled WGS sequence"/>
</dbReference>
<evidence type="ECO:0000256" key="6">
    <source>
        <dbReference type="ARBA" id="ARBA00022946"/>
    </source>
</evidence>
<evidence type="ECO:0000313" key="13">
    <source>
        <dbReference type="Proteomes" id="UP000249723"/>
    </source>
</evidence>
<evidence type="ECO:0000256" key="10">
    <source>
        <dbReference type="RuleBase" id="RU366042"/>
    </source>
</evidence>
<evidence type="ECO:0000256" key="5">
    <source>
        <dbReference type="ARBA" id="ARBA00022842"/>
    </source>
</evidence>
<feature type="region of interest" description="Disordered" evidence="11">
    <location>
        <begin position="118"/>
        <end position="139"/>
    </location>
</feature>
<keyword evidence="4 10" id="KW-0812">Transmembrane</keyword>
<comment type="subcellular location">
    <subcellularLocation>
        <location evidence="1">Membrane</location>
        <topology evidence="1">Multi-pass membrane protein</topology>
    </subcellularLocation>
    <subcellularLocation>
        <location evidence="10">Mitochondrion inner membrane</location>
        <topology evidence="10">Multi-pass membrane protein</topology>
    </subcellularLocation>
</comment>
<reference evidence="13" key="1">
    <citation type="submission" date="2016-10" db="EMBL/GenBank/DDBJ databases">
        <authorList>
            <person name="Jeantristanb JTB J.-T."/>
            <person name="Ricardo R."/>
        </authorList>
    </citation>
    <scope>NUCLEOTIDE SEQUENCE [LARGE SCALE GENOMIC DNA]</scope>
</reference>
<dbReference type="Gene3D" id="2.40.128.330">
    <property type="match status" value="1"/>
</dbReference>
<comment type="similarity">
    <text evidence="2 10">Belongs to the CorA metal ion transporter (MIT) (TC 1.A.35) family.</text>
</comment>
<evidence type="ECO:0000256" key="1">
    <source>
        <dbReference type="ARBA" id="ARBA00004141"/>
    </source>
</evidence>
<evidence type="ECO:0000256" key="4">
    <source>
        <dbReference type="ARBA" id="ARBA00022692"/>
    </source>
</evidence>
<dbReference type="Pfam" id="PF22099">
    <property type="entry name" value="MRS2-like"/>
    <property type="match status" value="1"/>
</dbReference>
<evidence type="ECO:0000313" key="12">
    <source>
        <dbReference type="EMBL" id="SCZ87530.1"/>
    </source>
</evidence>
<dbReference type="AlphaFoldDB" id="A0A2X0N775"/>
<dbReference type="GO" id="GO:0005743">
    <property type="term" value="C:mitochondrial inner membrane"/>
    <property type="evidence" value="ECO:0007669"/>
    <property type="project" value="UniProtKB-SubCell"/>
</dbReference>
<dbReference type="Gene3D" id="1.20.58.340">
    <property type="entry name" value="Magnesium transport protein CorA, transmembrane region"/>
    <property type="match status" value="1"/>
</dbReference>
<evidence type="ECO:0000256" key="11">
    <source>
        <dbReference type="SAM" id="MobiDB-lite"/>
    </source>
</evidence>
<evidence type="ECO:0000256" key="3">
    <source>
        <dbReference type="ARBA" id="ARBA00022448"/>
    </source>
</evidence>
<feature type="transmembrane region" description="Helical" evidence="10">
    <location>
        <begin position="473"/>
        <end position="494"/>
    </location>
</feature>
<proteinExistence type="inferred from homology"/>
<accession>A0A2X0N775</accession>
<keyword evidence="10" id="KW-0496">Mitochondrion</keyword>
<keyword evidence="8 10" id="KW-0406">Ion transport</keyword>
<evidence type="ECO:0000256" key="8">
    <source>
        <dbReference type="ARBA" id="ARBA00023065"/>
    </source>
</evidence>
<dbReference type="PANTHER" id="PTHR13890">
    <property type="entry name" value="RNA SPLICING PROTEIN MRS2, MITOCHONDRIAL"/>
    <property type="match status" value="1"/>
</dbReference>
<dbReference type="OrthoDB" id="10251508at2759"/>
<keyword evidence="7 10" id="KW-1133">Transmembrane helix</keyword>
<dbReference type="STRING" id="289078.A0A2X0N775"/>
<dbReference type="CDD" id="cd12823">
    <property type="entry name" value="Mrs2_Mfm1p-like"/>
    <property type="match status" value="1"/>
</dbReference>
<keyword evidence="10" id="KW-0999">Mitochondrion inner membrane</keyword>
<organism evidence="12 13">
    <name type="scientific">Microbotryum saponariae</name>
    <dbReference type="NCBI Taxonomy" id="289078"/>
    <lineage>
        <taxon>Eukaryota</taxon>
        <taxon>Fungi</taxon>
        <taxon>Dikarya</taxon>
        <taxon>Basidiomycota</taxon>
        <taxon>Pucciniomycotina</taxon>
        <taxon>Microbotryomycetes</taxon>
        <taxon>Microbotryales</taxon>
        <taxon>Microbotryaceae</taxon>
        <taxon>Microbotryum</taxon>
    </lineage>
</organism>
<feature type="compositionally biased region" description="Polar residues" evidence="11">
    <location>
        <begin position="118"/>
        <end position="128"/>
    </location>
</feature>
<evidence type="ECO:0000256" key="2">
    <source>
        <dbReference type="ARBA" id="ARBA00009765"/>
    </source>
</evidence>